<evidence type="ECO:0000256" key="2">
    <source>
        <dbReference type="ARBA" id="ARBA00005974"/>
    </source>
</evidence>
<keyword evidence="4 9" id="KW-0812">Transmembrane</keyword>
<evidence type="ECO:0000256" key="8">
    <source>
        <dbReference type="ARBA" id="ARBA00023136"/>
    </source>
</evidence>
<dbReference type="Proteomes" id="UP000187209">
    <property type="component" value="Unassembled WGS sequence"/>
</dbReference>
<dbReference type="GO" id="GO:0015075">
    <property type="term" value="F:monoatomic ion transmembrane transporter activity"/>
    <property type="evidence" value="ECO:0007669"/>
    <property type="project" value="InterPro"/>
</dbReference>
<evidence type="ECO:0000256" key="7">
    <source>
        <dbReference type="ARBA" id="ARBA00023128"/>
    </source>
</evidence>
<dbReference type="PANTHER" id="PTHR11153">
    <property type="entry name" value="SIDEROFLEXIN"/>
    <property type="match status" value="1"/>
</dbReference>
<dbReference type="PANTHER" id="PTHR11153:SF6">
    <property type="entry name" value="SIDEROFLEXIN-5"/>
    <property type="match status" value="1"/>
</dbReference>
<feature type="transmembrane region" description="Helical" evidence="9">
    <location>
        <begin position="244"/>
        <end position="265"/>
    </location>
</feature>
<evidence type="ECO:0000313" key="10">
    <source>
        <dbReference type="EMBL" id="OMJ70543.1"/>
    </source>
</evidence>
<dbReference type="GO" id="GO:0005743">
    <property type="term" value="C:mitochondrial inner membrane"/>
    <property type="evidence" value="ECO:0007669"/>
    <property type="project" value="TreeGrafter"/>
</dbReference>
<comment type="caution">
    <text evidence="10">The sequence shown here is derived from an EMBL/GenBank/DDBJ whole genome shotgun (WGS) entry which is preliminary data.</text>
</comment>
<evidence type="ECO:0000256" key="6">
    <source>
        <dbReference type="ARBA" id="ARBA00022989"/>
    </source>
</evidence>
<dbReference type="AlphaFoldDB" id="A0A1R2B182"/>
<name>A0A1R2B182_9CILI</name>
<dbReference type="GO" id="GO:1990542">
    <property type="term" value="P:mitochondrial transmembrane transport"/>
    <property type="evidence" value="ECO:0007669"/>
    <property type="project" value="TreeGrafter"/>
</dbReference>
<keyword evidence="5" id="KW-0029">Amino-acid transport</keyword>
<keyword evidence="7" id="KW-0496">Mitochondrion</keyword>
<evidence type="ECO:0000256" key="4">
    <source>
        <dbReference type="ARBA" id="ARBA00022692"/>
    </source>
</evidence>
<evidence type="ECO:0008006" key="12">
    <source>
        <dbReference type="Google" id="ProtNLM"/>
    </source>
</evidence>
<reference evidence="10 11" key="1">
    <citation type="submission" date="2016-11" db="EMBL/GenBank/DDBJ databases">
        <title>The macronuclear genome of Stentor coeruleus: a giant cell with tiny introns.</title>
        <authorList>
            <person name="Slabodnick M."/>
            <person name="Ruby J.G."/>
            <person name="Reiff S.B."/>
            <person name="Swart E.C."/>
            <person name="Gosai S."/>
            <person name="Prabakaran S."/>
            <person name="Witkowska E."/>
            <person name="Larue G.E."/>
            <person name="Fisher S."/>
            <person name="Freeman R.M."/>
            <person name="Gunawardena J."/>
            <person name="Chu W."/>
            <person name="Stover N.A."/>
            <person name="Gregory B.D."/>
            <person name="Nowacki M."/>
            <person name="Derisi J."/>
            <person name="Roy S.W."/>
            <person name="Marshall W.F."/>
            <person name="Sood P."/>
        </authorList>
    </citation>
    <scope>NUCLEOTIDE SEQUENCE [LARGE SCALE GENOMIC DNA]</scope>
    <source>
        <strain evidence="10">WM001</strain>
    </source>
</reference>
<keyword evidence="11" id="KW-1185">Reference proteome</keyword>
<gene>
    <name evidence="10" type="ORF">SteCoe_31445</name>
</gene>
<dbReference type="OrthoDB" id="6608471at2759"/>
<comment type="similarity">
    <text evidence="2">Belongs to the sideroflexin family.</text>
</comment>
<dbReference type="GO" id="GO:0006865">
    <property type="term" value="P:amino acid transport"/>
    <property type="evidence" value="ECO:0007669"/>
    <property type="project" value="UniProtKB-KW"/>
</dbReference>
<dbReference type="InterPro" id="IPR004686">
    <property type="entry name" value="Mtc"/>
</dbReference>
<keyword evidence="3" id="KW-0813">Transport</keyword>
<feature type="transmembrane region" description="Helical" evidence="9">
    <location>
        <begin position="152"/>
        <end position="170"/>
    </location>
</feature>
<evidence type="ECO:0000256" key="1">
    <source>
        <dbReference type="ARBA" id="ARBA00004225"/>
    </source>
</evidence>
<evidence type="ECO:0000256" key="5">
    <source>
        <dbReference type="ARBA" id="ARBA00022970"/>
    </source>
</evidence>
<dbReference type="EMBL" id="MPUH01001077">
    <property type="protein sequence ID" value="OMJ70543.1"/>
    <property type="molecule type" value="Genomic_DNA"/>
</dbReference>
<protein>
    <recommendedName>
        <fullName evidence="12">Sidoreflexin</fullName>
    </recommendedName>
</protein>
<sequence>MDFLDKIVGVAPRPFSLTEAKFDQGTFYGRWRYFMDLVSPMSLFYSLDQAKDMKNLLERYKEGKAGSISDADLWKARQVVQSTFHPDTGEPILKAFRFSAFGPANVPIMIGMLLSKKTPFSIPFWQAVNQTYNVGFNYCNRSINSPFTTTQLAISYLLATSSSVIISMYLDKLITRRGGTSLFVRTLGPATAVAIAGCLNLMVIRYGELIEGIKVYDREGNTLGMSHIAANDGLSKTFAIRFCMQYPCCFWPVIMVGAMGKVGLYPHKGPGKIGAEVFVLCTTLYFVLTACFAAYPQILEKDKLEPHLVSPNKFYYNRGL</sequence>
<accession>A0A1R2B182</accession>
<evidence type="ECO:0000256" key="3">
    <source>
        <dbReference type="ARBA" id="ARBA00022448"/>
    </source>
</evidence>
<dbReference type="Pfam" id="PF03820">
    <property type="entry name" value="SFXNs"/>
    <property type="match status" value="1"/>
</dbReference>
<evidence type="ECO:0000313" key="11">
    <source>
        <dbReference type="Proteomes" id="UP000187209"/>
    </source>
</evidence>
<comment type="subcellular location">
    <subcellularLocation>
        <location evidence="1">Mitochondrion membrane</location>
        <topology evidence="1">Multi-pass membrane protein</topology>
    </subcellularLocation>
</comment>
<organism evidence="10 11">
    <name type="scientific">Stentor coeruleus</name>
    <dbReference type="NCBI Taxonomy" id="5963"/>
    <lineage>
        <taxon>Eukaryota</taxon>
        <taxon>Sar</taxon>
        <taxon>Alveolata</taxon>
        <taxon>Ciliophora</taxon>
        <taxon>Postciliodesmatophora</taxon>
        <taxon>Heterotrichea</taxon>
        <taxon>Heterotrichida</taxon>
        <taxon>Stentoridae</taxon>
        <taxon>Stentor</taxon>
    </lineage>
</organism>
<proteinExistence type="inferred from homology"/>
<keyword evidence="6 9" id="KW-1133">Transmembrane helix</keyword>
<feature type="transmembrane region" description="Helical" evidence="9">
    <location>
        <begin position="182"/>
        <end position="204"/>
    </location>
</feature>
<feature type="transmembrane region" description="Helical" evidence="9">
    <location>
        <begin position="277"/>
        <end position="298"/>
    </location>
</feature>
<evidence type="ECO:0000256" key="9">
    <source>
        <dbReference type="SAM" id="Phobius"/>
    </source>
</evidence>
<keyword evidence="8 9" id="KW-0472">Membrane</keyword>